<feature type="domain" description="4Fe-4S ferredoxin-type" evidence="2">
    <location>
        <begin position="69"/>
        <end position="98"/>
    </location>
</feature>
<dbReference type="PROSITE" id="PS00198">
    <property type="entry name" value="4FE4S_FER_1"/>
    <property type="match status" value="1"/>
</dbReference>
<dbReference type="NCBIfam" id="TIGR02512">
    <property type="entry name" value="FeFe_hydrog_A"/>
    <property type="match status" value="1"/>
</dbReference>
<reference evidence="3 4" key="1">
    <citation type="submission" date="2024-04" db="EMBL/GenBank/DDBJ databases">
        <title>Tritrichomonas musculus Genome.</title>
        <authorList>
            <person name="Alves-Ferreira E."/>
            <person name="Grigg M."/>
            <person name="Lorenzi H."/>
            <person name="Galac M."/>
        </authorList>
    </citation>
    <scope>NUCLEOTIDE SEQUENCE [LARGE SCALE GENOMIC DNA]</scope>
    <source>
        <strain evidence="3 4">EAF2021</strain>
    </source>
</reference>
<dbReference type="EMBL" id="JAPFFF010000012">
    <property type="protein sequence ID" value="KAK8876148.1"/>
    <property type="molecule type" value="Genomic_DNA"/>
</dbReference>
<dbReference type="Pfam" id="PF12838">
    <property type="entry name" value="Fer4_7"/>
    <property type="match status" value="1"/>
</dbReference>
<sequence>MLSSLKPRFSRFAKASPALDTSTNSFILDRSKCISCGLCVKACNNIAGQKVLKLVKDPDYKQKRVSTATGNPLQKTNCIKCGMCTLVCPTAALHEKDATFDVEAVLKNPGDRITTVQTAPASRVVIAEAFGMPAGTVVTGKLVTALKMLGFKYVFDTNWGADMTVVEEATELVNRIKSNSKNLPMFTSCCPAWINYVEESQPDLIPNISTCKSCLAMLAATLRGDFAKMNKIDPKKIYHVAIMPCIAKKDEIERPQLRSSSGIKETDAVLSVRELIRWLKRAKIDLKKLPDTPYDKFYGESTGASTIFCNTGGVMEAAIRSAYKFYTGHEMKNYDVKEVRGTAGIRYAAVDFDGLPVHFAVASGTANAMKLIKRIKNKDPEVANIKFVEVMACPGGCVMGGGTNKAKNKKVQQKRLDAIYKVDEEKPERASHFNHEVNECYTRVYDGEYFSHLAHETLHTHCKPQNYKA</sequence>
<dbReference type="Gene3D" id="4.10.260.20">
    <property type="entry name" value="Iron hydrogenase, small subunit"/>
    <property type="match status" value="1"/>
</dbReference>
<dbReference type="SMART" id="SM00902">
    <property type="entry name" value="Fe_hyd_SSU"/>
    <property type="match status" value="1"/>
</dbReference>
<protein>
    <recommendedName>
        <fullName evidence="2">4Fe-4S ferredoxin-type domain-containing protein</fullName>
    </recommendedName>
</protein>
<dbReference type="Gene3D" id="3.30.70.20">
    <property type="match status" value="1"/>
</dbReference>
<organism evidence="3 4">
    <name type="scientific">Tritrichomonas musculus</name>
    <dbReference type="NCBI Taxonomy" id="1915356"/>
    <lineage>
        <taxon>Eukaryota</taxon>
        <taxon>Metamonada</taxon>
        <taxon>Parabasalia</taxon>
        <taxon>Tritrichomonadida</taxon>
        <taxon>Tritrichomonadidae</taxon>
        <taxon>Tritrichomonas</taxon>
    </lineage>
</organism>
<dbReference type="SUPFAM" id="SSF54862">
    <property type="entry name" value="4Fe-4S ferredoxins"/>
    <property type="match status" value="1"/>
</dbReference>
<dbReference type="InterPro" id="IPR017900">
    <property type="entry name" value="4Fe4S_Fe_S_CS"/>
</dbReference>
<dbReference type="SUPFAM" id="SSF53920">
    <property type="entry name" value="Fe-only hydrogenase"/>
    <property type="match status" value="1"/>
</dbReference>
<dbReference type="InterPro" id="IPR050340">
    <property type="entry name" value="Cytosolic_Fe-S_CAF"/>
</dbReference>
<dbReference type="PANTHER" id="PTHR11615">
    <property type="entry name" value="NITRATE, FORMATE, IRON DEHYDROGENASE"/>
    <property type="match status" value="1"/>
</dbReference>
<dbReference type="InterPro" id="IPR036991">
    <property type="entry name" value="Fe_hydrogenase_ssu_sf"/>
</dbReference>
<dbReference type="InterPro" id="IPR004108">
    <property type="entry name" value="Fe_hydrogenase_lsu_C"/>
</dbReference>
<name>A0ABR2JDX3_9EUKA</name>
<dbReference type="InterPro" id="IPR003149">
    <property type="entry name" value="Fe_hydrogenase_ssu"/>
</dbReference>
<proteinExistence type="inferred from homology"/>
<dbReference type="Proteomes" id="UP001470230">
    <property type="component" value="Unassembled WGS sequence"/>
</dbReference>
<dbReference type="Gene3D" id="3.40.50.1780">
    <property type="match status" value="1"/>
</dbReference>
<accession>A0ABR2JDX3</accession>
<gene>
    <name evidence="3" type="ORF">M9Y10_006337</name>
</gene>
<dbReference type="Gene3D" id="3.40.950.10">
    <property type="entry name" value="Fe-only Hydrogenase (Larger Subunit), Chain L, domain 3"/>
    <property type="match status" value="1"/>
</dbReference>
<dbReference type="Pfam" id="PF02256">
    <property type="entry name" value="Fe_hyd_SSU"/>
    <property type="match status" value="1"/>
</dbReference>
<evidence type="ECO:0000259" key="2">
    <source>
        <dbReference type="PROSITE" id="PS51379"/>
    </source>
</evidence>
<feature type="domain" description="4Fe-4S ferredoxin-type" evidence="2">
    <location>
        <begin position="24"/>
        <end position="53"/>
    </location>
</feature>
<dbReference type="Pfam" id="PF02906">
    <property type="entry name" value="Fe_hyd_lg_C"/>
    <property type="match status" value="1"/>
</dbReference>
<evidence type="ECO:0000256" key="1">
    <source>
        <dbReference type="ARBA" id="ARBA00006596"/>
    </source>
</evidence>
<comment type="caution">
    <text evidence="3">The sequence shown here is derived from an EMBL/GenBank/DDBJ whole genome shotgun (WGS) entry which is preliminary data.</text>
</comment>
<keyword evidence="4" id="KW-1185">Reference proteome</keyword>
<evidence type="ECO:0000313" key="3">
    <source>
        <dbReference type="EMBL" id="KAK8876148.1"/>
    </source>
</evidence>
<dbReference type="InterPro" id="IPR009016">
    <property type="entry name" value="Fe_hydrogenase"/>
</dbReference>
<dbReference type="InterPro" id="IPR013352">
    <property type="entry name" value="Fe_hydrogenase_subset"/>
</dbReference>
<dbReference type="PROSITE" id="PS51379">
    <property type="entry name" value="4FE4S_FER_2"/>
    <property type="match status" value="2"/>
</dbReference>
<evidence type="ECO:0000313" key="4">
    <source>
        <dbReference type="Proteomes" id="UP001470230"/>
    </source>
</evidence>
<comment type="similarity">
    <text evidence="1">Belongs to the NARF family.</text>
</comment>
<dbReference type="InterPro" id="IPR017896">
    <property type="entry name" value="4Fe4S_Fe-S-bd"/>
</dbReference>